<dbReference type="AlphaFoldDB" id="A0A2P7BFW5"/>
<name>A0A2P7BFW5_9HYPH</name>
<dbReference type="PROSITE" id="PS51257">
    <property type="entry name" value="PROKAR_LIPOPROTEIN"/>
    <property type="match status" value="1"/>
</dbReference>
<dbReference type="OrthoDB" id="7446344at2"/>
<feature type="chain" id="PRO_5015105594" description="Lipoprotein" evidence="2">
    <location>
        <begin position="23"/>
        <end position="278"/>
    </location>
</feature>
<evidence type="ECO:0000256" key="2">
    <source>
        <dbReference type="SAM" id="SignalP"/>
    </source>
</evidence>
<organism evidence="3 4">
    <name type="scientific">Phyllobacterium sophorae</name>
    <dbReference type="NCBI Taxonomy" id="1520277"/>
    <lineage>
        <taxon>Bacteria</taxon>
        <taxon>Pseudomonadati</taxon>
        <taxon>Pseudomonadota</taxon>
        <taxon>Alphaproteobacteria</taxon>
        <taxon>Hyphomicrobiales</taxon>
        <taxon>Phyllobacteriaceae</taxon>
        <taxon>Phyllobacterium</taxon>
    </lineage>
</organism>
<keyword evidence="1" id="KW-0812">Transmembrane</keyword>
<dbReference type="Proteomes" id="UP000241764">
    <property type="component" value="Unassembled WGS sequence"/>
</dbReference>
<dbReference type="EMBL" id="PGGM01000003">
    <property type="protein sequence ID" value="PSH65319.1"/>
    <property type="molecule type" value="Genomic_DNA"/>
</dbReference>
<keyword evidence="1" id="KW-1133">Transmembrane helix</keyword>
<evidence type="ECO:0000313" key="3">
    <source>
        <dbReference type="EMBL" id="PSH65319.1"/>
    </source>
</evidence>
<reference evidence="4" key="1">
    <citation type="submission" date="2017-11" db="EMBL/GenBank/DDBJ databases">
        <authorList>
            <person name="Kuznetsova I."/>
            <person name="Sazanova A."/>
            <person name="Chirak E."/>
            <person name="Safronova V."/>
            <person name="Willems A."/>
        </authorList>
    </citation>
    <scope>NUCLEOTIDE SEQUENCE [LARGE SCALE GENOMIC DNA]</scope>
    <source>
        <strain evidence="4">CCBAU 03422</strain>
    </source>
</reference>
<evidence type="ECO:0000313" key="4">
    <source>
        <dbReference type="Proteomes" id="UP000241764"/>
    </source>
</evidence>
<keyword evidence="2" id="KW-0732">Signal</keyword>
<feature type="transmembrane region" description="Helical" evidence="1">
    <location>
        <begin position="38"/>
        <end position="60"/>
    </location>
</feature>
<proteinExistence type="predicted"/>
<evidence type="ECO:0008006" key="5">
    <source>
        <dbReference type="Google" id="ProtNLM"/>
    </source>
</evidence>
<comment type="caution">
    <text evidence="3">The sequence shown here is derived from an EMBL/GenBank/DDBJ whole genome shotgun (WGS) entry which is preliminary data.</text>
</comment>
<keyword evidence="1" id="KW-0472">Membrane</keyword>
<gene>
    <name evidence="3" type="ORF">CU103_09970</name>
</gene>
<protein>
    <recommendedName>
        <fullName evidence="5">Lipoprotein</fullName>
    </recommendedName>
</protein>
<accession>A0A2P7BFW5</accession>
<keyword evidence="4" id="KW-1185">Reference proteome</keyword>
<feature type="signal peptide" evidence="2">
    <location>
        <begin position="1"/>
        <end position="22"/>
    </location>
</feature>
<sequence length="278" mass="30021">MTLRCAFSLNLSALLMVGAVLAACSPSPKHQSIEFLASDAHVVVGGVPLIVPFVALTGLITKKPSFSFNKQKDHQAAKERLEAFRNAASSQETAPSADQLEITMSTFGSTGVDSSREGICALLSRQWAKSVCDDPRAPLQQALPIQNNRFFLVDDRNLDVFQNHLTVGGERVWDQLQQMRLKVGEASVVCDAKSSSKTRFCTAAISIKQHLAAVWTVWDSSVETHARQAEREGKGITAFVIDALGPIENFPALLSAACKLRNPTTPTGPRESPCTGSN</sequence>
<evidence type="ECO:0000256" key="1">
    <source>
        <dbReference type="SAM" id="Phobius"/>
    </source>
</evidence>